<evidence type="ECO:0000256" key="2">
    <source>
        <dbReference type="ARBA" id="ARBA00022475"/>
    </source>
</evidence>
<evidence type="ECO:0000259" key="12">
    <source>
        <dbReference type="Pfam" id="PF02518"/>
    </source>
</evidence>
<keyword evidence="2" id="KW-1003">Cell membrane</keyword>
<evidence type="ECO:0000256" key="7">
    <source>
        <dbReference type="ARBA" id="ARBA00023012"/>
    </source>
</evidence>
<dbReference type="Pfam" id="PF02518">
    <property type="entry name" value="HATPase_c"/>
    <property type="match status" value="1"/>
</dbReference>
<comment type="caution">
    <text evidence="14">The sequence shown here is derived from an EMBL/GenBank/DDBJ whole genome shotgun (WGS) entry which is preliminary data.</text>
</comment>
<keyword evidence="6 11" id="KW-1133">Transmembrane helix</keyword>
<evidence type="ECO:0000313" key="15">
    <source>
        <dbReference type="Proteomes" id="UP001501326"/>
    </source>
</evidence>
<dbReference type="InterPro" id="IPR011712">
    <property type="entry name" value="Sig_transdc_His_kin_sub3_dim/P"/>
</dbReference>
<evidence type="ECO:0000256" key="6">
    <source>
        <dbReference type="ARBA" id="ARBA00022989"/>
    </source>
</evidence>
<keyword evidence="5 14" id="KW-0418">Kinase</keyword>
<keyword evidence="3" id="KW-0808">Transferase</keyword>
<evidence type="ECO:0000256" key="10">
    <source>
        <dbReference type="SAM" id="MobiDB-lite"/>
    </source>
</evidence>
<reference evidence="14 15" key="1">
    <citation type="journal article" date="2019" name="Int. J. Syst. Evol. Microbiol.">
        <title>The Global Catalogue of Microorganisms (GCM) 10K type strain sequencing project: providing services to taxonomists for standard genome sequencing and annotation.</title>
        <authorList>
            <consortium name="The Broad Institute Genomics Platform"/>
            <consortium name="The Broad Institute Genome Sequencing Center for Infectious Disease"/>
            <person name="Wu L."/>
            <person name="Ma J."/>
        </authorList>
    </citation>
    <scope>NUCLEOTIDE SEQUENCE [LARGE SCALE GENOMIC DNA]</scope>
    <source>
        <strain evidence="14 15">JCM 16378</strain>
    </source>
</reference>
<feature type="transmembrane region" description="Helical" evidence="11">
    <location>
        <begin position="247"/>
        <end position="270"/>
    </location>
</feature>
<dbReference type="Pfam" id="PF07730">
    <property type="entry name" value="HisKA_3"/>
    <property type="match status" value="1"/>
</dbReference>
<dbReference type="PANTHER" id="PTHR24421">
    <property type="entry name" value="NITRATE/NITRITE SENSOR PROTEIN NARX-RELATED"/>
    <property type="match status" value="1"/>
</dbReference>
<keyword evidence="15" id="KW-1185">Reference proteome</keyword>
<evidence type="ECO:0000256" key="1">
    <source>
        <dbReference type="ARBA" id="ARBA00004651"/>
    </source>
</evidence>
<dbReference type="GO" id="GO:0016301">
    <property type="term" value="F:kinase activity"/>
    <property type="evidence" value="ECO:0007669"/>
    <property type="project" value="UniProtKB-KW"/>
</dbReference>
<protein>
    <submittedName>
        <fullName evidence="14">Sensor histidine kinase</fullName>
    </submittedName>
</protein>
<dbReference type="Gene3D" id="3.30.565.10">
    <property type="entry name" value="Histidine kinase-like ATPase, C-terminal domain"/>
    <property type="match status" value="1"/>
</dbReference>
<feature type="domain" description="Histidine kinase/HSP90-like ATPase" evidence="12">
    <location>
        <begin position="403"/>
        <end position="495"/>
    </location>
</feature>
<evidence type="ECO:0000256" key="11">
    <source>
        <dbReference type="SAM" id="Phobius"/>
    </source>
</evidence>
<feature type="transmembrane region" description="Helical" evidence="11">
    <location>
        <begin position="71"/>
        <end position="94"/>
    </location>
</feature>
<keyword evidence="7" id="KW-0902">Two-component regulatory system</keyword>
<dbReference type="InterPro" id="IPR036890">
    <property type="entry name" value="HATPase_C_sf"/>
</dbReference>
<dbReference type="CDD" id="cd16917">
    <property type="entry name" value="HATPase_UhpB-NarQ-NarX-like"/>
    <property type="match status" value="1"/>
</dbReference>
<sequence length="501" mass="52720">MTTTPSSPAVSAHPSPPETAAAVPVTPVTPGAPEVPRIPEVPGSAASVPWVTVSRARVPAEVEAPVHPRRVLLQLVAGLVAVLAVVGVLGSLAAQRLAEREAVNDAANTADVLADAVISPALTSALADGDPAALAEFDQMVRDRILGSAIVRVKLWAPDGRVVYADEPQLVGRTFTLSQDQRIALSDPQTKAEVSDLSSSENQFETGGRALEVYRPVWLPDGRQLLFETYSPYEPVQQRSSQLWRGFSGVTLSSLLLLVVLMAPILWRLLRRLSQAQRQRERLLERTVDASDAERRRIAGTLHDGPVQDLVASSFVAAGAAARAQLAGDERTAAELHELAGSVRGNIRVLRSLLVDIYPPSLAGAGLGTALADLAESATSRGLTVHLDTEGEADLGLGESEERLVYGVAQECLRNAAKHAGPCTVSVRLGREDADRDEVVLDVLDDGPGFDTALLSQPADGHFGLRVLADLASDAGATLQVASAPGAGTHWRLSLVPGAAA</sequence>
<dbReference type="SUPFAM" id="SSF55874">
    <property type="entry name" value="ATPase domain of HSP90 chaperone/DNA topoisomerase II/histidine kinase"/>
    <property type="match status" value="1"/>
</dbReference>
<keyword evidence="4 11" id="KW-0812">Transmembrane</keyword>
<keyword evidence="8 11" id="KW-0472">Membrane</keyword>
<dbReference type="EMBL" id="BAAARN010000001">
    <property type="protein sequence ID" value="GAA2735073.1"/>
    <property type="molecule type" value="Genomic_DNA"/>
</dbReference>
<gene>
    <name evidence="14" type="ORF">GCM10009867_16590</name>
</gene>
<dbReference type="InterPro" id="IPR050482">
    <property type="entry name" value="Sensor_HK_TwoCompSys"/>
</dbReference>
<dbReference type="PANTHER" id="PTHR24421:SF37">
    <property type="entry name" value="SENSOR HISTIDINE KINASE NARS"/>
    <property type="match status" value="1"/>
</dbReference>
<evidence type="ECO:0000256" key="9">
    <source>
        <dbReference type="SAM" id="Coils"/>
    </source>
</evidence>
<evidence type="ECO:0000259" key="13">
    <source>
        <dbReference type="Pfam" id="PF07730"/>
    </source>
</evidence>
<evidence type="ECO:0000256" key="4">
    <source>
        <dbReference type="ARBA" id="ARBA00022692"/>
    </source>
</evidence>
<feature type="region of interest" description="Disordered" evidence="10">
    <location>
        <begin position="1"/>
        <end position="28"/>
    </location>
</feature>
<dbReference type="InterPro" id="IPR003594">
    <property type="entry name" value="HATPase_dom"/>
</dbReference>
<dbReference type="Proteomes" id="UP001501326">
    <property type="component" value="Unassembled WGS sequence"/>
</dbReference>
<accession>A0ABN3ULB6</accession>
<evidence type="ECO:0000313" key="14">
    <source>
        <dbReference type="EMBL" id="GAA2735073.1"/>
    </source>
</evidence>
<organism evidence="14 15">
    <name type="scientific">Pedococcus aerophilus</name>
    <dbReference type="NCBI Taxonomy" id="436356"/>
    <lineage>
        <taxon>Bacteria</taxon>
        <taxon>Bacillati</taxon>
        <taxon>Actinomycetota</taxon>
        <taxon>Actinomycetes</taxon>
        <taxon>Micrococcales</taxon>
        <taxon>Intrasporangiaceae</taxon>
        <taxon>Pedococcus</taxon>
    </lineage>
</organism>
<dbReference type="RefSeq" id="WP_344192037.1">
    <property type="nucleotide sequence ID" value="NZ_BAAARN010000001.1"/>
</dbReference>
<feature type="domain" description="Signal transduction histidine kinase subgroup 3 dimerisation and phosphoacceptor" evidence="13">
    <location>
        <begin position="294"/>
        <end position="361"/>
    </location>
</feature>
<feature type="coiled-coil region" evidence="9">
    <location>
        <begin position="266"/>
        <end position="293"/>
    </location>
</feature>
<name>A0ABN3ULB6_9MICO</name>
<evidence type="ECO:0000256" key="5">
    <source>
        <dbReference type="ARBA" id="ARBA00022777"/>
    </source>
</evidence>
<dbReference type="Gene3D" id="1.20.5.1930">
    <property type="match status" value="1"/>
</dbReference>
<proteinExistence type="predicted"/>
<evidence type="ECO:0000256" key="3">
    <source>
        <dbReference type="ARBA" id="ARBA00022679"/>
    </source>
</evidence>
<evidence type="ECO:0000256" key="8">
    <source>
        <dbReference type="ARBA" id="ARBA00023136"/>
    </source>
</evidence>
<comment type="subcellular location">
    <subcellularLocation>
        <location evidence="1">Cell membrane</location>
        <topology evidence="1">Multi-pass membrane protein</topology>
    </subcellularLocation>
</comment>
<keyword evidence="9" id="KW-0175">Coiled coil</keyword>